<dbReference type="CDD" id="cd00198">
    <property type="entry name" value="vWFA"/>
    <property type="match status" value="1"/>
</dbReference>
<dbReference type="Gene3D" id="3.40.50.410">
    <property type="entry name" value="von Willebrand factor, type A domain"/>
    <property type="match status" value="2"/>
</dbReference>
<evidence type="ECO:0000256" key="1">
    <source>
        <dbReference type="SAM" id="MobiDB-lite"/>
    </source>
</evidence>
<feature type="domain" description="VWFA" evidence="3">
    <location>
        <begin position="312"/>
        <end position="478"/>
    </location>
</feature>
<accession>A0A7S2WFC5</accession>
<feature type="domain" description="VWFA" evidence="3">
    <location>
        <begin position="34"/>
        <end position="295"/>
    </location>
</feature>
<name>A0A7S2WFC5_9STRA</name>
<dbReference type="SUPFAM" id="SSF53300">
    <property type="entry name" value="vWA-like"/>
    <property type="match status" value="2"/>
</dbReference>
<feature type="region of interest" description="Disordered" evidence="1">
    <location>
        <begin position="566"/>
        <end position="607"/>
    </location>
</feature>
<protein>
    <recommendedName>
        <fullName evidence="3">VWFA domain-containing protein</fullName>
    </recommendedName>
</protein>
<keyword evidence="2" id="KW-0732">Signal</keyword>
<dbReference type="PANTHER" id="PTHR24020">
    <property type="entry name" value="COLLAGEN ALPHA"/>
    <property type="match status" value="1"/>
</dbReference>
<dbReference type="InterPro" id="IPR050525">
    <property type="entry name" value="ECM_Assembly_Org"/>
</dbReference>
<organism evidence="4">
    <name type="scientific">Mucochytrium quahogii</name>
    <dbReference type="NCBI Taxonomy" id="96639"/>
    <lineage>
        <taxon>Eukaryota</taxon>
        <taxon>Sar</taxon>
        <taxon>Stramenopiles</taxon>
        <taxon>Bigyra</taxon>
        <taxon>Labyrinthulomycetes</taxon>
        <taxon>Thraustochytrida</taxon>
        <taxon>Thraustochytriidae</taxon>
        <taxon>Mucochytrium</taxon>
    </lineage>
</organism>
<feature type="chain" id="PRO_5031443579" description="VWFA domain-containing protein" evidence="2">
    <location>
        <begin position="20"/>
        <end position="800"/>
    </location>
</feature>
<reference evidence="4" key="1">
    <citation type="submission" date="2021-01" db="EMBL/GenBank/DDBJ databases">
        <authorList>
            <person name="Corre E."/>
            <person name="Pelletier E."/>
            <person name="Niang G."/>
            <person name="Scheremetjew M."/>
            <person name="Finn R."/>
            <person name="Kale V."/>
            <person name="Holt S."/>
            <person name="Cochrane G."/>
            <person name="Meng A."/>
            <person name="Brown T."/>
            <person name="Cohen L."/>
        </authorList>
    </citation>
    <scope>NUCLEOTIDE SEQUENCE</scope>
    <source>
        <strain evidence="4">NY070348D</strain>
    </source>
</reference>
<feature type="signal peptide" evidence="2">
    <location>
        <begin position="1"/>
        <end position="19"/>
    </location>
</feature>
<dbReference type="PANTHER" id="PTHR24020:SF84">
    <property type="entry name" value="VWFA DOMAIN-CONTAINING PROTEIN"/>
    <property type="match status" value="1"/>
</dbReference>
<dbReference type="PROSITE" id="PS50234">
    <property type="entry name" value="VWFA"/>
    <property type="match status" value="2"/>
</dbReference>
<dbReference type="InterPro" id="IPR036465">
    <property type="entry name" value="vWFA_dom_sf"/>
</dbReference>
<evidence type="ECO:0000313" key="4">
    <source>
        <dbReference type="EMBL" id="CAD9684664.1"/>
    </source>
</evidence>
<evidence type="ECO:0000256" key="2">
    <source>
        <dbReference type="SAM" id="SignalP"/>
    </source>
</evidence>
<dbReference type="SMART" id="SM00327">
    <property type="entry name" value="VWA"/>
    <property type="match status" value="2"/>
</dbReference>
<feature type="compositionally biased region" description="Low complexity" evidence="1">
    <location>
        <begin position="580"/>
        <end position="589"/>
    </location>
</feature>
<proteinExistence type="predicted"/>
<gene>
    <name evidence="4" type="ORF">QSP1433_LOCUS8516</name>
</gene>
<sequence length="800" mass="87743">MKLFLQLVLLLGLALRGHSVDCSAWQMCDPQKRRILFVLDGSLSIGQDNFDTKMTEYVINTFCGFRDTRNNATYQAGAIIFNQKITTAIPFQEFTPDQFEAQVNSKIKGQPLKCCTTHAEAAIVAKEMFDAVASDDGYENIAFFVTDGQPYINYLGGKYGIGTQDGGSGWYTSRGFKLADWSQGSVLAKRGEERAIYAAQVVPKYLKELRDANVRVFFVGVPHKNPAKNVRIEYFKGEDNEICFVNTDVPGKEIENCEDINPLLARLVSSPADDHAFAVQDWTMKPLVDTSLEKICKEWTPPDVNCGGKVRDLLILVDTSESMDPVRYKQEMMDVVKGAGSQLDFQAGSRVAVGTFGSRGNTRMRIPLQTYTNAEAFSRAVDSRVKNVRLECCTNHAEALVMAQEHFRARYKEGHDKILLVITDGTPFQNFGKDTWEWNKAGALAGTVLDRCDYTTRIVPAQAESLQNDGVRVVLAGVLNRNGRAPMAEFFNGGLAGSDCCVNQETNKACLVDNQNEWCSSKYNSEDPKTCHKYTSASVVSSGENNIYTATTWDLDEMTEGIKTLVCNSDPIPTPPPTTRAPTTQNPQPTKKPTPPPTPDPDSLDPVDFIVMLDSSHADEAQQDACGGNCRQKLYGFANNVTKVLQNRVKGGLYITAHYASCSQIGALYPRFDWANKKRWQNIMLSKVRTKSWVGAKCVAGMLNKLSNIIEGRKHLNRKYAVLVLTHGGQALDNCAAAGLTSAITGSGGGKIYVATVSDDGDHRTMCATMGATGSVSDALIADSYEAVANDILADLSPDT</sequence>
<feature type="compositionally biased region" description="Pro residues" evidence="1">
    <location>
        <begin position="590"/>
        <end position="600"/>
    </location>
</feature>
<evidence type="ECO:0000259" key="3">
    <source>
        <dbReference type="PROSITE" id="PS50234"/>
    </source>
</evidence>
<dbReference type="EMBL" id="HBHK01013559">
    <property type="protein sequence ID" value="CAD9684664.1"/>
    <property type="molecule type" value="Transcribed_RNA"/>
</dbReference>
<dbReference type="AlphaFoldDB" id="A0A7S2WFC5"/>
<dbReference type="Pfam" id="PF00092">
    <property type="entry name" value="VWA"/>
    <property type="match status" value="2"/>
</dbReference>
<dbReference type="InterPro" id="IPR002035">
    <property type="entry name" value="VWF_A"/>
</dbReference>